<sequence length="396" mass="45462">MGLSKKSCQDYNMSLQKERKKVLVLVDWFKPGYKAGGPIRSCTNFAYALKNDFDIRVLTTDTDHGEQEPYQNITSNKWLTNLGPDIQVYYARKATLSLDQIKREMISAHADYVYLNHLFSPKFVVYPLWLKFTRQLKSKVVLCPRGALYESALAVKPIKKKPFIKLFRWLKIHKMITFHATNEREKQAILDYFPGSQVIIADNLPESDQPVFVSCKKDPDILKCIFIARIVPIKNLLFLLQVLQQVKKQITVSVAGPIEDADYWAACEKIIQDLPSNIQVKYLGAISNDKVKSIISTHHLFILPTQGENFGHSIFESLLTGRPVLISDQTPWLQLASKKAGWDVPLKDQGKFAQIIDEMASWEQSRFDEWALGAWQYAQVFIENPALKKQYLNLFS</sequence>
<dbReference type="InterPro" id="IPR001296">
    <property type="entry name" value="Glyco_trans_1"/>
</dbReference>
<evidence type="ECO:0000313" key="2">
    <source>
        <dbReference type="EMBL" id="THU41506.1"/>
    </source>
</evidence>
<accession>A0A4V4H1R1</accession>
<keyword evidence="3" id="KW-1185">Reference proteome</keyword>
<dbReference type="AlphaFoldDB" id="A0A4V4H1R1"/>
<dbReference type="Gene3D" id="3.40.50.2000">
    <property type="entry name" value="Glycogen Phosphorylase B"/>
    <property type="match status" value="1"/>
</dbReference>
<dbReference type="OrthoDB" id="9790710at2"/>
<gene>
    <name evidence="2" type="ORF">FAM09_05205</name>
</gene>
<name>A0A4V4H1R1_9BACT</name>
<keyword evidence="2" id="KW-0808">Transferase</keyword>
<protein>
    <submittedName>
        <fullName evidence="2">Glycosyltransferase</fullName>
    </submittedName>
</protein>
<evidence type="ECO:0000259" key="1">
    <source>
        <dbReference type="Pfam" id="PF00534"/>
    </source>
</evidence>
<dbReference type="SUPFAM" id="SSF53756">
    <property type="entry name" value="UDP-Glycosyltransferase/glycogen phosphorylase"/>
    <property type="match status" value="1"/>
</dbReference>
<dbReference type="Proteomes" id="UP000306918">
    <property type="component" value="Unassembled WGS sequence"/>
</dbReference>
<dbReference type="EMBL" id="STFF01000001">
    <property type="protein sequence ID" value="THU41506.1"/>
    <property type="molecule type" value="Genomic_DNA"/>
</dbReference>
<dbReference type="PANTHER" id="PTHR45947:SF3">
    <property type="entry name" value="SULFOQUINOVOSYL TRANSFERASE SQD2"/>
    <property type="match status" value="1"/>
</dbReference>
<dbReference type="Pfam" id="PF00534">
    <property type="entry name" value="Glycos_transf_1"/>
    <property type="match status" value="1"/>
</dbReference>
<feature type="domain" description="Glycosyl transferase family 1" evidence="1">
    <location>
        <begin position="223"/>
        <end position="360"/>
    </location>
</feature>
<dbReference type="PANTHER" id="PTHR45947">
    <property type="entry name" value="SULFOQUINOVOSYL TRANSFERASE SQD2"/>
    <property type="match status" value="1"/>
</dbReference>
<reference evidence="2 3" key="1">
    <citation type="submission" date="2019-04" db="EMBL/GenBank/DDBJ databases">
        <title>Niastella caeni sp. nov., isolated from activated sludge.</title>
        <authorList>
            <person name="Sheng M."/>
        </authorList>
    </citation>
    <scope>NUCLEOTIDE SEQUENCE [LARGE SCALE GENOMIC DNA]</scope>
    <source>
        <strain evidence="2 3">HX-2-15</strain>
    </source>
</reference>
<dbReference type="InterPro" id="IPR050194">
    <property type="entry name" value="Glycosyltransferase_grp1"/>
</dbReference>
<evidence type="ECO:0000313" key="3">
    <source>
        <dbReference type="Proteomes" id="UP000306918"/>
    </source>
</evidence>
<dbReference type="GO" id="GO:0016757">
    <property type="term" value="F:glycosyltransferase activity"/>
    <property type="evidence" value="ECO:0007669"/>
    <property type="project" value="TreeGrafter"/>
</dbReference>
<organism evidence="2 3">
    <name type="scientific">Niastella caeni</name>
    <dbReference type="NCBI Taxonomy" id="2569763"/>
    <lineage>
        <taxon>Bacteria</taxon>
        <taxon>Pseudomonadati</taxon>
        <taxon>Bacteroidota</taxon>
        <taxon>Chitinophagia</taxon>
        <taxon>Chitinophagales</taxon>
        <taxon>Chitinophagaceae</taxon>
        <taxon>Niastella</taxon>
    </lineage>
</organism>
<comment type="caution">
    <text evidence="2">The sequence shown here is derived from an EMBL/GenBank/DDBJ whole genome shotgun (WGS) entry which is preliminary data.</text>
</comment>
<proteinExistence type="predicted"/>